<dbReference type="EMBL" id="JABXXO010000011">
    <property type="protein sequence ID" value="KAF7763834.1"/>
    <property type="molecule type" value="Genomic_DNA"/>
</dbReference>
<accession>A0A8H7C716</accession>
<dbReference type="Proteomes" id="UP000629468">
    <property type="component" value="Unassembled WGS sequence"/>
</dbReference>
<evidence type="ECO:0000313" key="1">
    <source>
        <dbReference type="EMBL" id="KAF7763834.1"/>
    </source>
</evidence>
<organism evidence="1 2">
    <name type="scientific">Agaricus bisporus var. burnettii</name>
    <dbReference type="NCBI Taxonomy" id="192524"/>
    <lineage>
        <taxon>Eukaryota</taxon>
        <taxon>Fungi</taxon>
        <taxon>Dikarya</taxon>
        <taxon>Basidiomycota</taxon>
        <taxon>Agaricomycotina</taxon>
        <taxon>Agaricomycetes</taxon>
        <taxon>Agaricomycetidae</taxon>
        <taxon>Agaricales</taxon>
        <taxon>Agaricineae</taxon>
        <taxon>Agaricaceae</taxon>
        <taxon>Agaricus</taxon>
    </lineage>
</organism>
<gene>
    <name evidence="1" type="ORF">Agabi119p4_8371</name>
</gene>
<name>A0A8H7C716_AGABI</name>
<comment type="caution">
    <text evidence="1">The sequence shown here is derived from an EMBL/GenBank/DDBJ whole genome shotgun (WGS) entry which is preliminary data.</text>
</comment>
<sequence length="148" mass="15308">MTTPLPQFAQNVRVRITANHDGMPAWSTGRIVRSYGSSRQQAQINGYYYAYQILFDNGTTLFTVPENIIQHVPAPVGNVTGSTNTGGGGNGTGSGSTTANYGGNTGTGYGGSGGTGYGYGHVGTSYAGYHGGGTSYRAYPGRAYHGGY</sequence>
<dbReference type="AlphaFoldDB" id="A0A8H7C716"/>
<evidence type="ECO:0000313" key="2">
    <source>
        <dbReference type="Proteomes" id="UP000629468"/>
    </source>
</evidence>
<protein>
    <submittedName>
        <fullName evidence="1">Uncharacterized protein</fullName>
    </submittedName>
</protein>
<reference evidence="1 2" key="1">
    <citation type="journal article" name="Sci. Rep.">
        <title>Telomere-to-telomere assembled and centromere annotated genomes of the two main subspecies of the button mushroom Agaricus bisporus reveal especially polymorphic chromosome ends.</title>
        <authorList>
            <person name="Sonnenberg A.S.M."/>
            <person name="Sedaghat-Telgerd N."/>
            <person name="Lavrijssen B."/>
            <person name="Ohm R.A."/>
            <person name="Hendrickx P.M."/>
            <person name="Scholtmeijer K."/>
            <person name="Baars J.J.P."/>
            <person name="van Peer A."/>
        </authorList>
    </citation>
    <scope>NUCLEOTIDE SEQUENCE [LARGE SCALE GENOMIC DNA]</scope>
    <source>
        <strain evidence="1 2">H119_p4</strain>
    </source>
</reference>
<proteinExistence type="predicted"/>